<gene>
    <name evidence="1" type="ORF">A3207_00025</name>
</gene>
<dbReference type="Proteomes" id="UP000752814">
    <property type="component" value="Unassembled WGS sequence"/>
</dbReference>
<evidence type="ECO:0008006" key="3">
    <source>
        <dbReference type="Google" id="ProtNLM"/>
    </source>
</evidence>
<dbReference type="SUPFAM" id="SSF111331">
    <property type="entry name" value="NAD kinase/diacylglycerol kinase-like"/>
    <property type="match status" value="1"/>
</dbReference>
<dbReference type="PANTHER" id="PTHR40697:SF2">
    <property type="entry name" value="ATP-NAD KINASE-RELATED"/>
    <property type="match status" value="1"/>
</dbReference>
<dbReference type="InterPro" id="IPR017438">
    <property type="entry name" value="ATP-NAD_kinase_N"/>
</dbReference>
<dbReference type="RefSeq" id="WP_400256730.1">
    <property type="nucleotide sequence ID" value="NZ_CAYAYE010000041.1"/>
</dbReference>
<dbReference type="PANTHER" id="PTHR40697">
    <property type="entry name" value="ACETOIN CATABOLISM PROTEIN X"/>
    <property type="match status" value="1"/>
</dbReference>
<reference evidence="1" key="1">
    <citation type="submission" date="2016-03" db="EMBL/GenBank/DDBJ databases">
        <authorList>
            <person name="Borrel G."/>
            <person name="Mccann A."/>
            <person name="O'Toole P.W."/>
        </authorList>
    </citation>
    <scope>NUCLEOTIDE SEQUENCE</scope>
    <source>
        <strain evidence="1">183</strain>
    </source>
</reference>
<proteinExistence type="predicted"/>
<dbReference type="InterPro" id="IPR002504">
    <property type="entry name" value="NADK"/>
</dbReference>
<dbReference type="EMBL" id="LVVT01000001">
    <property type="protein sequence ID" value="TQS84473.1"/>
    <property type="molecule type" value="Genomic_DNA"/>
</dbReference>
<protein>
    <recommendedName>
        <fullName evidence="3">ATP-NAD kinase</fullName>
    </recommendedName>
</protein>
<organism evidence="1 2">
    <name type="scientific">Candidatus Methanomassiliicoccus intestinalis</name>
    <dbReference type="NCBI Taxonomy" id="1406512"/>
    <lineage>
        <taxon>Archaea</taxon>
        <taxon>Methanobacteriati</taxon>
        <taxon>Thermoplasmatota</taxon>
        <taxon>Thermoplasmata</taxon>
        <taxon>Methanomassiliicoccales</taxon>
        <taxon>Methanomassiliicoccaceae</taxon>
        <taxon>Methanomassiliicoccus</taxon>
    </lineage>
</organism>
<accession>A0A8J8PHH9</accession>
<dbReference type="GO" id="GO:0006741">
    <property type="term" value="P:NADP+ biosynthetic process"/>
    <property type="evidence" value="ECO:0007669"/>
    <property type="project" value="InterPro"/>
</dbReference>
<dbReference type="Pfam" id="PF01513">
    <property type="entry name" value="NAD_kinase"/>
    <property type="match status" value="1"/>
</dbReference>
<dbReference type="InterPro" id="IPR016064">
    <property type="entry name" value="NAD/diacylglycerol_kinase_sf"/>
</dbReference>
<dbReference type="AlphaFoldDB" id="A0A8J8PHH9"/>
<dbReference type="InterPro" id="IPR039065">
    <property type="entry name" value="AcoX-like"/>
</dbReference>
<dbReference type="Pfam" id="PF20143">
    <property type="entry name" value="NAD_kinase_C"/>
    <property type="match status" value="1"/>
</dbReference>
<evidence type="ECO:0000313" key="2">
    <source>
        <dbReference type="Proteomes" id="UP000752814"/>
    </source>
</evidence>
<sequence length="364" mass="39378">MKIGFVINPIAGLGGSVGLKGTDGKRCIEAKNRGAVSHVSERALEAFECAGDLMDSEFQTAGGQMGEDVLRKFTSHVQVTYTPKDSSDSEDTKAACKTFKDIDLLIFAGGDGTARDIMDARQDIPVLGIPAGVKMHSSVFANTPKEAGDLLRMILIGGFKVRTAEVMDVDENALDEDRMSASLYGYLPSIEENDFMQSSKTMSYGASDEEMKKSLAEFFVADMEKDVLYILGTGSTVEAVGQKLGIDKTMLGVDTVYNGTMLGKDLSEKEILAALDIYQKAKIVVTPIGSQGFIFGRGNQQISAEVIRRVGVENVIVIATPAKLSEIKCIKVDTGDLELDAMFKCCLQIDAHSKEEHVVKLEEE</sequence>
<dbReference type="PIRSF" id="PIRSF016907">
    <property type="entry name" value="Kin_ATP-NAD"/>
    <property type="match status" value="1"/>
</dbReference>
<evidence type="ECO:0000313" key="1">
    <source>
        <dbReference type="EMBL" id="TQS84473.1"/>
    </source>
</evidence>
<comment type="caution">
    <text evidence="1">The sequence shown here is derived from an EMBL/GenBank/DDBJ whole genome shotgun (WGS) entry which is preliminary data.</text>
</comment>
<dbReference type="InterPro" id="IPR011386">
    <property type="entry name" value="Put_ATP-NAD_kin"/>
</dbReference>
<name>A0A8J8PHH9_9ARCH</name>
<dbReference type="GO" id="GO:0003951">
    <property type="term" value="F:NAD+ kinase activity"/>
    <property type="evidence" value="ECO:0007669"/>
    <property type="project" value="InterPro"/>
</dbReference>
<dbReference type="Gene3D" id="3.40.50.10330">
    <property type="entry name" value="Probable inorganic polyphosphate/atp-NAD kinase, domain 1"/>
    <property type="match status" value="1"/>
</dbReference>